<dbReference type="PATRIC" id="fig|1658765.3.peg.258"/>
<dbReference type="RefSeq" id="WP_048494349.1">
    <property type="nucleotide sequence ID" value="NZ_LFBU01000001.1"/>
</dbReference>
<dbReference type="PANTHER" id="PTHR13016:SF0">
    <property type="entry name" value="AMME SYNDROME CANDIDATE GENE 1 PROTEIN"/>
    <property type="match status" value="1"/>
</dbReference>
<dbReference type="NCBIfam" id="TIGR04335">
    <property type="entry name" value="AmmeMemoSam_A"/>
    <property type="match status" value="1"/>
</dbReference>
<evidence type="ECO:0000313" key="3">
    <source>
        <dbReference type="Proteomes" id="UP000036102"/>
    </source>
</evidence>
<dbReference type="InterPro" id="IPR002733">
    <property type="entry name" value="AMMECR1_domain"/>
</dbReference>
<evidence type="ECO:0000259" key="1">
    <source>
        <dbReference type="PROSITE" id="PS51112"/>
    </source>
</evidence>
<dbReference type="OrthoDB" id="9782820at2"/>
<comment type="caution">
    <text evidence="2">The sequence shown here is derived from an EMBL/GenBank/DDBJ whole genome shotgun (WGS) entry which is preliminary data.</text>
</comment>
<dbReference type="PANTHER" id="PTHR13016">
    <property type="entry name" value="AMMECR1 HOMOLOG"/>
    <property type="match status" value="1"/>
</dbReference>
<dbReference type="PROSITE" id="PS51112">
    <property type="entry name" value="AMMECR1"/>
    <property type="match status" value="1"/>
</dbReference>
<dbReference type="Gene3D" id="3.30.1490.150">
    <property type="entry name" value="Hypothetical protein ph0010, domain 2"/>
    <property type="match status" value="1"/>
</dbReference>
<dbReference type="InterPro" id="IPR027485">
    <property type="entry name" value="AMMECR1_N"/>
</dbReference>
<evidence type="ECO:0000313" key="2">
    <source>
        <dbReference type="EMBL" id="KMQ74092.1"/>
    </source>
</evidence>
<dbReference type="SUPFAM" id="SSF143447">
    <property type="entry name" value="AMMECR1-like"/>
    <property type="match status" value="1"/>
</dbReference>
<dbReference type="InterPro" id="IPR027623">
    <property type="entry name" value="AmmeMemoSam_A"/>
</dbReference>
<dbReference type="AlphaFoldDB" id="A0A0J7J7G9"/>
<feature type="domain" description="AMMECR1" evidence="1">
    <location>
        <begin position="5"/>
        <end position="186"/>
    </location>
</feature>
<dbReference type="STRING" id="1658765.Msub_10263"/>
<dbReference type="InterPro" id="IPR036071">
    <property type="entry name" value="AMMECR1_dom_sf"/>
</dbReference>
<reference evidence="2 3" key="1">
    <citation type="submission" date="2015-06" db="EMBL/GenBank/DDBJ databases">
        <title>Marinobacter subterrani, a genetically tractable neutrophilic iron-oxidizing strain isolated from the Soudan Iron Mine.</title>
        <authorList>
            <person name="Bonis B.M."/>
            <person name="Gralnick J.A."/>
        </authorList>
    </citation>
    <scope>NUCLEOTIDE SEQUENCE [LARGE SCALE GENOMIC DNA]</scope>
    <source>
        <strain evidence="2 3">JG233</strain>
    </source>
</reference>
<dbReference type="NCBIfam" id="TIGR00296">
    <property type="entry name" value="TIGR00296 family protein"/>
    <property type="match status" value="1"/>
</dbReference>
<dbReference type="Proteomes" id="UP000036102">
    <property type="component" value="Unassembled WGS sequence"/>
</dbReference>
<name>A0A0J7J7G9_9GAMM</name>
<keyword evidence="3" id="KW-1185">Reference proteome</keyword>
<organism evidence="2 3">
    <name type="scientific">Marinobacter subterrani</name>
    <dbReference type="NCBI Taxonomy" id="1658765"/>
    <lineage>
        <taxon>Bacteria</taxon>
        <taxon>Pseudomonadati</taxon>
        <taxon>Pseudomonadota</taxon>
        <taxon>Gammaproteobacteria</taxon>
        <taxon>Pseudomonadales</taxon>
        <taxon>Marinobacteraceae</taxon>
        <taxon>Marinobacter</taxon>
    </lineage>
</organism>
<accession>A0A0J7J7G9</accession>
<proteinExistence type="predicted"/>
<sequence>MFNDQEREALLEVASASVRHGLGGGQRLPVEPEEYPERLARPGACFVTLTISGGLRGCIGSLEARLPLIQDCADNAFAAAFRDFRFPPVAAQELDLLEYQVSVLSVPAPLHFVSEDDLLSQLRPGTDGLVLEQGSRRATFLPSVWETLPEPHQFLGHLKQKAGFAPDYWSDAIKAYRYTVESIRRM</sequence>
<dbReference type="Pfam" id="PF01871">
    <property type="entry name" value="AMMECR1"/>
    <property type="match status" value="1"/>
</dbReference>
<dbReference type="InterPro" id="IPR023473">
    <property type="entry name" value="AMMECR1"/>
</dbReference>
<dbReference type="EMBL" id="LFBU01000001">
    <property type="protein sequence ID" value="KMQ74092.1"/>
    <property type="molecule type" value="Genomic_DNA"/>
</dbReference>
<dbReference type="Gene3D" id="3.30.700.20">
    <property type="entry name" value="Hypothetical protein ph0010, domain 1"/>
    <property type="match status" value="1"/>
</dbReference>
<gene>
    <name evidence="2" type="ORF">Msub_10263</name>
</gene>
<protein>
    <submittedName>
        <fullName evidence="2">Uncharacterized protein, PH0010 family/AmmeMemoRadiSam system protein A</fullName>
    </submittedName>
</protein>